<reference evidence="1 2" key="1">
    <citation type="submission" date="2019-03" db="EMBL/GenBank/DDBJ databases">
        <title>Genomic Encyclopedia of Type Strains, Phase IV (KMG-IV): sequencing the most valuable type-strain genomes for metagenomic binning, comparative biology and taxonomic classification.</title>
        <authorList>
            <person name="Goeker M."/>
        </authorList>
    </citation>
    <scope>NUCLEOTIDE SEQUENCE [LARGE SCALE GENOMIC DNA]</scope>
    <source>
        <strain evidence="1 2">DSM 25488</strain>
    </source>
</reference>
<dbReference type="EMBL" id="SNZB01000002">
    <property type="protein sequence ID" value="TDR22641.1"/>
    <property type="molecule type" value="Genomic_DNA"/>
</dbReference>
<dbReference type="OrthoDB" id="5563826at2"/>
<comment type="caution">
    <text evidence="1">The sequence shown here is derived from an EMBL/GenBank/DDBJ whole genome shotgun (WGS) entry which is preliminary data.</text>
</comment>
<keyword evidence="2" id="KW-1185">Reference proteome</keyword>
<dbReference type="RefSeq" id="WP_099019266.1">
    <property type="nucleotide sequence ID" value="NZ_NIHB01000002.1"/>
</dbReference>
<dbReference type="PANTHER" id="PTHR20974:SF0">
    <property type="entry name" value="UPF0585 PROTEIN CG18661"/>
    <property type="match status" value="1"/>
</dbReference>
<gene>
    <name evidence="1" type="ORF">C8D91_1133</name>
</gene>
<evidence type="ECO:0000313" key="2">
    <source>
        <dbReference type="Proteomes" id="UP000295724"/>
    </source>
</evidence>
<dbReference type="Proteomes" id="UP000295724">
    <property type="component" value="Unassembled WGS sequence"/>
</dbReference>
<dbReference type="AlphaFoldDB" id="A0A4V3DIM5"/>
<dbReference type="CDD" id="cd02440">
    <property type="entry name" value="AdoMet_MTases"/>
    <property type="match status" value="1"/>
</dbReference>
<dbReference type="InterPro" id="IPR010342">
    <property type="entry name" value="DUF938"/>
</dbReference>
<accession>A0A4V3DIM5</accession>
<proteinExistence type="predicted"/>
<name>A0A4V3DIM5_9GAMM</name>
<dbReference type="Gene3D" id="3.40.50.150">
    <property type="entry name" value="Vaccinia Virus protein VP39"/>
    <property type="match status" value="1"/>
</dbReference>
<dbReference type="Pfam" id="PF06080">
    <property type="entry name" value="DUF938"/>
    <property type="match status" value="1"/>
</dbReference>
<dbReference type="PANTHER" id="PTHR20974">
    <property type="entry name" value="UPF0585 PROTEIN CG18661"/>
    <property type="match status" value="1"/>
</dbReference>
<dbReference type="InterPro" id="IPR029063">
    <property type="entry name" value="SAM-dependent_MTases_sf"/>
</dbReference>
<organism evidence="1 2">
    <name type="scientific">Marinicella litoralis</name>
    <dbReference type="NCBI Taxonomy" id="644220"/>
    <lineage>
        <taxon>Bacteria</taxon>
        <taxon>Pseudomonadati</taxon>
        <taxon>Pseudomonadota</taxon>
        <taxon>Gammaproteobacteria</taxon>
        <taxon>Lysobacterales</taxon>
        <taxon>Marinicellaceae</taxon>
        <taxon>Marinicella</taxon>
    </lineage>
</organism>
<evidence type="ECO:0000313" key="1">
    <source>
        <dbReference type="EMBL" id="TDR22641.1"/>
    </source>
</evidence>
<dbReference type="SUPFAM" id="SSF53335">
    <property type="entry name" value="S-adenosyl-L-methionine-dependent methyltransferases"/>
    <property type="match status" value="1"/>
</dbReference>
<sequence>MNHPEKVEKPFSPSCERNQSVLLEVLKQHLRTDDKQVLEIGSGTGQHAVFFAENLPALLWQTSDIKANHAGIQLWLDEANLNNVQSPIEYEIGKDQWPDIKADLIFSANTLHIIPFEWVKLLIQSMGQNLRKGALVMFYGPFKYQGEFTSASNADFDLWLKDIDPLRGVRDFETIVALMDEQRLPLRQDINMPANNQMLIFERL</sequence>
<protein>
    <submittedName>
        <fullName evidence="1">Uncharacterized protein DUF938</fullName>
    </submittedName>
</protein>